<dbReference type="EMBL" id="AODH01000035">
    <property type="protein sequence ID" value="EUJ38601.1"/>
    <property type="molecule type" value="Genomic_DNA"/>
</dbReference>
<dbReference type="PANTHER" id="PTHR37804">
    <property type="entry name" value="CDAA REGULATORY PROTEIN CDAR"/>
    <property type="match status" value="1"/>
</dbReference>
<protein>
    <recommendedName>
        <fullName evidence="3">YbbR family protein</fullName>
    </recommendedName>
</protein>
<dbReference type="InterPro" id="IPR053154">
    <property type="entry name" value="c-di-AMP_regulator"/>
</dbReference>
<dbReference type="RefSeq" id="WP_051456973.1">
    <property type="nucleotide sequence ID" value="NZ_AODH01000035.1"/>
</dbReference>
<evidence type="ECO:0008006" key="3">
    <source>
        <dbReference type="Google" id="ProtNLM"/>
    </source>
</evidence>
<dbReference type="STRING" id="1265861.BCAMP_08601"/>
<gene>
    <name evidence="1" type="ORF">BCAMP_08601</name>
</gene>
<evidence type="ECO:0000313" key="1">
    <source>
        <dbReference type="EMBL" id="EUJ38601.1"/>
    </source>
</evidence>
<accession>W7CS60</accession>
<dbReference type="PANTHER" id="PTHR37804:SF1">
    <property type="entry name" value="CDAA REGULATORY PROTEIN CDAR"/>
    <property type="match status" value="1"/>
</dbReference>
<organism evidence="1 2">
    <name type="scientific">Brochothrix campestris FSL F6-1037</name>
    <dbReference type="NCBI Taxonomy" id="1265861"/>
    <lineage>
        <taxon>Bacteria</taxon>
        <taxon>Bacillati</taxon>
        <taxon>Bacillota</taxon>
        <taxon>Bacilli</taxon>
        <taxon>Bacillales</taxon>
        <taxon>Listeriaceae</taxon>
        <taxon>Brochothrix</taxon>
    </lineage>
</organism>
<sequence length="335" mass="35958">MIDRILSSRWALRVLALVLTLVLYSVTTDTAKETDSSLSLLGNDTEVITDVPVEVINDSKDVVVSGVPEAVTMKVTGSRNVIKAMEQQGDFKVEVNLHNASVGTQVVKLEAKDLPEGIKAVITPKEVTVTIQEKITKEFIVEPELSSGLVAAGFKAGTPTTDVSTIKVTGPRDTILNITTVKAKVTAERALTETTTIKTNVTVLDNNYNKITNVELNKTTVEVTVPVSQSGKSVPIKLIQKGIPKDNVTIASLNANISEVTLEGDAKVLDEIDVIEVPVDVSDVTGTIIKKIELTVPAKTTLISSPVINVTISTGQKVKTVKQNKKNDCRKEGHI</sequence>
<reference evidence="1 2" key="1">
    <citation type="submission" date="2012-12" db="EMBL/GenBank/DDBJ databases">
        <title>Novel taxa of Listeriaceae from agricultural environments in the United States.</title>
        <authorList>
            <person name="den Bakker H.C."/>
            <person name="Allred A."/>
            <person name="Warchocki S."/>
            <person name="Wright E.M."/>
            <person name="Burrell A."/>
            <person name="Nightingale K.K."/>
            <person name="Kephart D."/>
            <person name="Wiedmann M."/>
        </authorList>
    </citation>
    <scope>NUCLEOTIDE SEQUENCE [LARGE SCALE GENOMIC DNA]</scope>
    <source>
        <strain evidence="1 2">FSL F6-1037</strain>
    </source>
</reference>
<name>W7CS60_9LIST</name>
<dbReference type="OrthoDB" id="2960905at2"/>
<dbReference type="AlphaFoldDB" id="W7CS60"/>
<evidence type="ECO:0000313" key="2">
    <source>
        <dbReference type="Proteomes" id="UP000019243"/>
    </source>
</evidence>
<dbReference type="InterPro" id="IPR012505">
    <property type="entry name" value="YbbR"/>
</dbReference>
<dbReference type="Gene3D" id="2.170.120.40">
    <property type="entry name" value="YbbR-like domain"/>
    <property type="match status" value="2"/>
</dbReference>
<dbReference type="Gene3D" id="2.170.120.30">
    <property type="match status" value="1"/>
</dbReference>
<comment type="caution">
    <text evidence="1">The sequence shown here is derived from an EMBL/GenBank/DDBJ whole genome shotgun (WGS) entry which is preliminary data.</text>
</comment>
<dbReference type="Proteomes" id="UP000019243">
    <property type="component" value="Unassembled WGS sequence"/>
</dbReference>
<keyword evidence="2" id="KW-1185">Reference proteome</keyword>
<dbReference type="Pfam" id="PF07949">
    <property type="entry name" value="YbbR"/>
    <property type="match status" value="3"/>
</dbReference>
<proteinExistence type="predicted"/>